<dbReference type="GO" id="GO:0030906">
    <property type="term" value="C:retromer, cargo-selective complex"/>
    <property type="evidence" value="ECO:0007669"/>
    <property type="project" value="InterPro"/>
</dbReference>
<evidence type="ECO:0000256" key="10">
    <source>
        <dbReference type="ARBA" id="ARBA00023034"/>
    </source>
</evidence>
<sequence>MMLDGTEDEDKFLAAGIAGLQQNSFYMHRALDSNNLRDALKYSAQMLSELRTSKLSPHKYYELYMRAFDQLRKLEMFFEEETRRGCSIIDLYELVQHAGNILPRLYLLCTVGSVYIKSKEAPAKDVLKDLVEMCRGIQHPVRGLFLRSYLSQVSRDKLPDIGSEYEGDADTVADAVEFVIQNFTEMNKLWVRMQHQGPAREKEKREKERSELRDLVGKNLHVLSQIEGVDLDMYKDVVLPRVLEQVVNCKDELAQFYLMDCIIQVFPDEYHLQTLDVLLGAYPQLQASELACFFPFVDIKTILSQLMERLSNYAASSAEVLPEFLQVEAFSKLSNAIGKSYFLIRMLLKRKVYFFTSFSCVFPMIQCLMLLSLCSWIVVIEAQPDMPTVGVVTLYSSLLTFTLHVHPDRLDYADQVLGACVKKLSGKGKIEDNRATKQIVALLSAPLEKYNDIMIALKLSNYPRIMEYLDIPTTKVMATVIIQSIMKNGTRISTSEKVEALFELLKGLIKDSDGIPNNELDEDDFKEEQNSVSRLIQMLYNDDPEEMFKIIDTVRKHILAGGPKRLPFTVPPLVFSSLKLVRQLQGQEENPFGDDASTTPKKIFQLLNQTIETLSGVLAPELALQLYLQCAEAANDCDLEPVAYEFFTQAYILYEEEISDSRAQITAIHLIIGTLQRMHVFGVENRDTLTHKATGYSAKLLKKPDQCRAVYACSHLFWVDDHDNMKDGERVLLCLKRALRIANAAQQMANAARGSTGSVMLFIEILNKYLYFFEKGNLQITVAAIQGLIELIMNEMQSDSTTPDPAADAFLASTMRYIEFQKQKGGTVGEKYEAIKVSHAG</sequence>
<evidence type="ECO:0000256" key="2">
    <source>
        <dbReference type="ARBA" id="ARBA00004179"/>
    </source>
</evidence>
<dbReference type="Gramene" id="C.cajan_12529.t">
    <property type="protein sequence ID" value="C.cajan_12529.t"/>
    <property type="gene ID" value="C.cajan_12529"/>
</dbReference>
<dbReference type="STRING" id="3821.A0A151THW0"/>
<keyword evidence="7" id="KW-0963">Cytoplasm</keyword>
<dbReference type="GO" id="GO:0005770">
    <property type="term" value="C:late endosome"/>
    <property type="evidence" value="ECO:0007669"/>
    <property type="project" value="TreeGrafter"/>
</dbReference>
<dbReference type="Proteomes" id="UP000075243">
    <property type="component" value="Chromosome 6"/>
</dbReference>
<dbReference type="GO" id="GO:0005829">
    <property type="term" value="C:cytosol"/>
    <property type="evidence" value="ECO:0007669"/>
    <property type="project" value="GOC"/>
</dbReference>
<evidence type="ECO:0000256" key="4">
    <source>
        <dbReference type="ARBA" id="ARBA00004546"/>
    </source>
</evidence>
<evidence type="ECO:0000313" key="14">
    <source>
        <dbReference type="Proteomes" id="UP000075243"/>
    </source>
</evidence>
<protein>
    <recommendedName>
        <fullName evidence="12">Vacuolar protein sorting-associated protein 35</fullName>
    </recommendedName>
</protein>
<comment type="subcellular location">
    <subcellularLocation>
        <location evidence="3">Cytoplasm</location>
    </subcellularLocation>
    <subcellularLocation>
        <location evidence="1">Endosome membrane</location>
        <topology evidence="1">Peripheral membrane protein</topology>
        <orientation evidence="1">Cytoplasmic side</orientation>
    </subcellularLocation>
    <subcellularLocation>
        <location evidence="4">Golgi apparatus</location>
        <location evidence="4">trans-Golgi network membrane</location>
        <topology evidence="4">Peripheral membrane protein</topology>
        <orientation evidence="4">Cytoplasmic side</orientation>
    </subcellularLocation>
    <subcellularLocation>
        <location evidence="2">Prevacuolar compartment membrane</location>
        <topology evidence="2">Peripheral membrane protein</topology>
        <orientation evidence="2">Cytoplasmic side</orientation>
    </subcellularLocation>
</comment>
<evidence type="ECO:0000256" key="5">
    <source>
        <dbReference type="ARBA" id="ARBA00006536"/>
    </source>
</evidence>
<comment type="function">
    <text evidence="12">Plays a role in vesicular protein sorting.</text>
</comment>
<keyword evidence="11" id="KW-0472">Membrane</keyword>
<dbReference type="FunFam" id="1.25.40.660:FF:000003">
    <property type="entry name" value="Vacuolar protein sorting-associated protein 35"/>
    <property type="match status" value="1"/>
</dbReference>
<keyword evidence="14" id="KW-1185">Reference proteome</keyword>
<dbReference type="GO" id="GO:0042147">
    <property type="term" value="P:retrograde transport, endosome to Golgi"/>
    <property type="evidence" value="ECO:0007669"/>
    <property type="project" value="InterPro"/>
</dbReference>
<accession>A0A151THW0</accession>
<dbReference type="AlphaFoldDB" id="A0A151THW0"/>
<dbReference type="SUPFAM" id="SSF48371">
    <property type="entry name" value="ARM repeat"/>
    <property type="match status" value="1"/>
</dbReference>
<dbReference type="GO" id="GO:0010008">
    <property type="term" value="C:endosome membrane"/>
    <property type="evidence" value="ECO:0007669"/>
    <property type="project" value="UniProtKB-SubCell"/>
</dbReference>
<evidence type="ECO:0000256" key="6">
    <source>
        <dbReference type="ARBA" id="ARBA00022448"/>
    </source>
</evidence>
<keyword evidence="6 12" id="KW-0813">Transport</keyword>
<keyword evidence="9 12" id="KW-0653">Protein transport</keyword>
<name>A0A151THW0_CAJCA</name>
<dbReference type="InterPro" id="IPR042491">
    <property type="entry name" value="Vps35_C"/>
</dbReference>
<dbReference type="OMA" id="YERVQFC"/>
<dbReference type="PANTHER" id="PTHR11099:SF0">
    <property type="entry name" value="VACUOLAR PROTEIN SORTING-ASSOCIATED PROTEIN 35"/>
    <property type="match status" value="1"/>
</dbReference>
<dbReference type="PANTHER" id="PTHR11099">
    <property type="entry name" value="VACUOLAR SORTING PROTEIN 35"/>
    <property type="match status" value="1"/>
</dbReference>
<reference evidence="13 14" key="1">
    <citation type="journal article" date="2012" name="Nat. Biotechnol.">
        <title>Draft genome sequence of pigeonpea (Cajanus cajan), an orphan legume crop of resource-poor farmers.</title>
        <authorList>
            <person name="Varshney R.K."/>
            <person name="Chen W."/>
            <person name="Li Y."/>
            <person name="Bharti A.K."/>
            <person name="Saxena R.K."/>
            <person name="Schlueter J.A."/>
            <person name="Donoghue M.T."/>
            <person name="Azam S."/>
            <person name="Fan G."/>
            <person name="Whaley A.M."/>
            <person name="Farmer A.D."/>
            <person name="Sheridan J."/>
            <person name="Iwata A."/>
            <person name="Tuteja R."/>
            <person name="Penmetsa R.V."/>
            <person name="Wu W."/>
            <person name="Upadhyaya H.D."/>
            <person name="Yang S.P."/>
            <person name="Shah T."/>
            <person name="Saxena K.B."/>
            <person name="Michael T."/>
            <person name="McCombie W.R."/>
            <person name="Yang B."/>
            <person name="Zhang G."/>
            <person name="Yang H."/>
            <person name="Wang J."/>
            <person name="Spillane C."/>
            <person name="Cook D.R."/>
            <person name="May G.D."/>
            <person name="Xu X."/>
            <person name="Jackson S.A."/>
        </authorList>
    </citation>
    <scope>NUCLEOTIDE SEQUENCE [LARGE SCALE GENOMIC DNA]</scope>
    <source>
        <strain evidence="14">cv. Asha</strain>
    </source>
</reference>
<proteinExistence type="inferred from homology"/>
<dbReference type="Gene3D" id="1.25.40.660">
    <property type="entry name" value="Vacuolar protein sorting-associated protein 35, helical subcomplex Vps35-C"/>
    <property type="match status" value="1"/>
</dbReference>
<evidence type="ECO:0000256" key="12">
    <source>
        <dbReference type="PIRNR" id="PIRNR009375"/>
    </source>
</evidence>
<dbReference type="InterPro" id="IPR005378">
    <property type="entry name" value="Vps35"/>
</dbReference>
<dbReference type="GO" id="GO:0006886">
    <property type="term" value="P:intracellular protein transport"/>
    <property type="evidence" value="ECO:0007669"/>
    <property type="project" value="TreeGrafter"/>
</dbReference>
<gene>
    <name evidence="13" type="ORF">KK1_012910</name>
</gene>
<organism evidence="13 14">
    <name type="scientific">Cajanus cajan</name>
    <name type="common">Pigeon pea</name>
    <name type="synonym">Cajanus indicus</name>
    <dbReference type="NCBI Taxonomy" id="3821"/>
    <lineage>
        <taxon>Eukaryota</taxon>
        <taxon>Viridiplantae</taxon>
        <taxon>Streptophyta</taxon>
        <taxon>Embryophyta</taxon>
        <taxon>Tracheophyta</taxon>
        <taxon>Spermatophyta</taxon>
        <taxon>Magnoliopsida</taxon>
        <taxon>eudicotyledons</taxon>
        <taxon>Gunneridae</taxon>
        <taxon>Pentapetalae</taxon>
        <taxon>rosids</taxon>
        <taxon>fabids</taxon>
        <taxon>Fabales</taxon>
        <taxon>Fabaceae</taxon>
        <taxon>Papilionoideae</taxon>
        <taxon>50 kb inversion clade</taxon>
        <taxon>NPAAA clade</taxon>
        <taxon>indigoferoid/millettioid clade</taxon>
        <taxon>Phaseoleae</taxon>
        <taxon>Cajanus</taxon>
    </lineage>
</organism>
<dbReference type="Pfam" id="PF03635">
    <property type="entry name" value="Vps35"/>
    <property type="match status" value="1"/>
</dbReference>
<evidence type="ECO:0000313" key="13">
    <source>
        <dbReference type="EMBL" id="KYP66612.1"/>
    </source>
</evidence>
<dbReference type="EMBL" id="CM003608">
    <property type="protein sequence ID" value="KYP66612.1"/>
    <property type="molecule type" value="Genomic_DNA"/>
</dbReference>
<keyword evidence="10" id="KW-0333">Golgi apparatus</keyword>
<keyword evidence="8" id="KW-0967">Endosome</keyword>
<evidence type="ECO:0000256" key="8">
    <source>
        <dbReference type="ARBA" id="ARBA00022753"/>
    </source>
</evidence>
<comment type="similarity">
    <text evidence="5 12">Belongs to the VPS35 family.</text>
</comment>
<dbReference type="InterPro" id="IPR016024">
    <property type="entry name" value="ARM-type_fold"/>
</dbReference>
<evidence type="ECO:0000256" key="7">
    <source>
        <dbReference type="ARBA" id="ARBA00022490"/>
    </source>
</evidence>
<evidence type="ECO:0000256" key="1">
    <source>
        <dbReference type="ARBA" id="ARBA00004125"/>
    </source>
</evidence>
<evidence type="ECO:0000256" key="11">
    <source>
        <dbReference type="ARBA" id="ARBA00023136"/>
    </source>
</evidence>
<evidence type="ECO:0000256" key="9">
    <source>
        <dbReference type="ARBA" id="ARBA00022927"/>
    </source>
</evidence>
<evidence type="ECO:0000256" key="3">
    <source>
        <dbReference type="ARBA" id="ARBA00004496"/>
    </source>
</evidence>
<dbReference type="GO" id="GO:0005794">
    <property type="term" value="C:Golgi apparatus"/>
    <property type="evidence" value="ECO:0007669"/>
    <property type="project" value="UniProtKB-SubCell"/>
</dbReference>
<dbReference type="PIRSF" id="PIRSF009375">
    <property type="entry name" value="Retromer_Vps35"/>
    <property type="match status" value="1"/>
</dbReference>